<gene>
    <name evidence="1" type="ORF">Airi01_016970</name>
</gene>
<sequence length="68" mass="6781">MSGGPKRGDEQRLDALVVESGAAGTGCWYGESPDLAGGGTEAAAFARAARSQQVRARMTAQAGVSGSP</sequence>
<evidence type="ECO:0000313" key="1">
    <source>
        <dbReference type="EMBL" id="GLY73430.1"/>
    </source>
</evidence>
<dbReference type="Proteomes" id="UP001165135">
    <property type="component" value="Unassembled WGS sequence"/>
</dbReference>
<dbReference type="AlphaFoldDB" id="A0A9W6VM77"/>
<dbReference type="EMBL" id="BSTJ01000001">
    <property type="protein sequence ID" value="GLY73430.1"/>
    <property type="molecule type" value="Genomic_DNA"/>
</dbReference>
<comment type="caution">
    <text evidence="1">The sequence shown here is derived from an EMBL/GenBank/DDBJ whole genome shotgun (WGS) entry which is preliminary data.</text>
</comment>
<accession>A0A9W6VM77</accession>
<protein>
    <submittedName>
        <fullName evidence="1">Uncharacterized protein</fullName>
    </submittedName>
</protein>
<organism evidence="1 2">
    <name type="scientific">Actinoallomurus iriomotensis</name>
    <dbReference type="NCBI Taxonomy" id="478107"/>
    <lineage>
        <taxon>Bacteria</taxon>
        <taxon>Bacillati</taxon>
        <taxon>Actinomycetota</taxon>
        <taxon>Actinomycetes</taxon>
        <taxon>Streptosporangiales</taxon>
        <taxon>Thermomonosporaceae</taxon>
        <taxon>Actinoallomurus</taxon>
    </lineage>
</organism>
<dbReference type="RefSeq" id="WP_285618751.1">
    <property type="nucleotide sequence ID" value="NZ_BSTJ01000001.1"/>
</dbReference>
<evidence type="ECO:0000313" key="2">
    <source>
        <dbReference type="Proteomes" id="UP001165135"/>
    </source>
</evidence>
<reference evidence="1" key="1">
    <citation type="submission" date="2023-03" db="EMBL/GenBank/DDBJ databases">
        <title>Actinoallomurus iriomotensis NBRC 103681.</title>
        <authorList>
            <person name="Ichikawa N."/>
            <person name="Sato H."/>
            <person name="Tonouchi N."/>
        </authorList>
    </citation>
    <scope>NUCLEOTIDE SEQUENCE</scope>
    <source>
        <strain evidence="1">NBRC 103681</strain>
    </source>
</reference>
<proteinExistence type="predicted"/>
<name>A0A9W6VM77_9ACTN</name>